<gene>
    <name evidence="1" type="ORF">SAMN05216324_10950</name>
</gene>
<sequence>MLKSKKAPKRNPSLNRDELKYVIYCRKSREESGDGQKQSLLDQLKVCMDYAKQKNIRIENHNELTDKFFRDESYHRRESGCKGTYEESVLQEAKGFFYIVEQKSAKTPNNRPQRTQLIELVRKGKIK</sequence>
<accession>A0A1K2ISR3</accession>
<proteinExistence type="predicted"/>
<dbReference type="GO" id="GO:0003677">
    <property type="term" value="F:DNA binding"/>
    <property type="evidence" value="ECO:0007669"/>
    <property type="project" value="InterPro"/>
</dbReference>
<keyword evidence="2" id="KW-1185">Reference proteome</keyword>
<organism evidence="1 2">
    <name type="scientific">Chryseobacterium limigenitum</name>
    <dbReference type="NCBI Taxonomy" id="1612149"/>
    <lineage>
        <taxon>Bacteria</taxon>
        <taxon>Pseudomonadati</taxon>
        <taxon>Bacteroidota</taxon>
        <taxon>Flavobacteriia</taxon>
        <taxon>Flavobacteriales</taxon>
        <taxon>Weeksellaceae</taxon>
        <taxon>Chryseobacterium group</taxon>
        <taxon>Chryseobacterium</taxon>
    </lineage>
</organism>
<dbReference type="Gene3D" id="3.40.50.1390">
    <property type="entry name" value="Resolvase, N-terminal catalytic domain"/>
    <property type="match status" value="1"/>
</dbReference>
<evidence type="ECO:0008006" key="3">
    <source>
        <dbReference type="Google" id="ProtNLM"/>
    </source>
</evidence>
<dbReference type="RefSeq" id="WP_072410494.1">
    <property type="nucleotide sequence ID" value="NZ_FPKW01000009.1"/>
</dbReference>
<name>A0A1K2ISR3_9FLAO</name>
<dbReference type="AlphaFoldDB" id="A0A1K2ISR3"/>
<dbReference type="Proteomes" id="UP000182034">
    <property type="component" value="Unassembled WGS sequence"/>
</dbReference>
<evidence type="ECO:0000313" key="2">
    <source>
        <dbReference type="Proteomes" id="UP000182034"/>
    </source>
</evidence>
<dbReference type="EMBL" id="FPKW01000009">
    <property type="protein sequence ID" value="SFZ95298.1"/>
    <property type="molecule type" value="Genomic_DNA"/>
</dbReference>
<evidence type="ECO:0000313" key="1">
    <source>
        <dbReference type="EMBL" id="SFZ95298.1"/>
    </source>
</evidence>
<dbReference type="InterPro" id="IPR036162">
    <property type="entry name" value="Resolvase-like_N_sf"/>
</dbReference>
<dbReference type="GO" id="GO:0000150">
    <property type="term" value="F:DNA strand exchange activity"/>
    <property type="evidence" value="ECO:0007669"/>
    <property type="project" value="InterPro"/>
</dbReference>
<reference evidence="2" key="1">
    <citation type="submission" date="2016-10" db="EMBL/GenBank/DDBJ databases">
        <authorList>
            <person name="Varghese N."/>
            <person name="Submissions S."/>
        </authorList>
    </citation>
    <scope>NUCLEOTIDE SEQUENCE [LARGE SCALE GENOMIC DNA]</scope>
    <source>
        <strain evidence="2">SUR2</strain>
    </source>
</reference>
<protein>
    <recommendedName>
        <fullName evidence="3">Resolvase, N terminal domain</fullName>
    </recommendedName>
</protein>